<protein>
    <submittedName>
        <fullName evidence="1">Uncharacterized protein</fullName>
    </submittedName>
</protein>
<keyword evidence="2" id="KW-1185">Reference proteome</keyword>
<accession>U5DND6</accession>
<comment type="caution">
    <text evidence="1">The sequence shown here is derived from an EMBL/GenBank/DDBJ whole genome shotgun (WGS) entry which is preliminary data.</text>
</comment>
<dbReference type="EMBL" id="ASSJ01000021">
    <property type="protein sequence ID" value="ERN42382.1"/>
    <property type="molecule type" value="Genomic_DNA"/>
</dbReference>
<organism evidence="1 2">
    <name type="scientific">Rubidibacter lacunae KORDI 51-2</name>
    <dbReference type="NCBI Taxonomy" id="582515"/>
    <lineage>
        <taxon>Bacteria</taxon>
        <taxon>Bacillati</taxon>
        <taxon>Cyanobacteriota</taxon>
        <taxon>Cyanophyceae</taxon>
        <taxon>Oscillatoriophycideae</taxon>
        <taxon>Chroococcales</taxon>
        <taxon>Aphanothecaceae</taxon>
        <taxon>Rubidibacter</taxon>
    </lineage>
</organism>
<name>U5DND6_9CHRO</name>
<sequence>MPGGDLPPGPVTQIKLCSSPITISMLERAAIESLLTGTLASSELLHFGSKLRHCFLGTAKQHHCLVLKEQLVLDT</sequence>
<gene>
    <name evidence="1" type="ORF">KR51_00009030</name>
</gene>
<dbReference type="InParanoid" id="U5DND6"/>
<evidence type="ECO:0000313" key="2">
    <source>
        <dbReference type="Proteomes" id="UP000016960"/>
    </source>
</evidence>
<dbReference type="Proteomes" id="UP000016960">
    <property type="component" value="Unassembled WGS sequence"/>
</dbReference>
<proteinExistence type="predicted"/>
<evidence type="ECO:0000313" key="1">
    <source>
        <dbReference type="EMBL" id="ERN42382.1"/>
    </source>
</evidence>
<reference evidence="1 2" key="1">
    <citation type="submission" date="2013-05" db="EMBL/GenBank/DDBJ databases">
        <title>Draft genome sequence of Rubidibacter lacunae KORDI 51-2.</title>
        <authorList>
            <person name="Choi D.H."/>
            <person name="Noh J.H."/>
            <person name="Kwon K.-K."/>
            <person name="Lee J.-H."/>
            <person name="Ryu J.-Y."/>
        </authorList>
    </citation>
    <scope>NUCLEOTIDE SEQUENCE [LARGE SCALE GENOMIC DNA]</scope>
    <source>
        <strain evidence="1 2">KORDI 51-2</strain>
    </source>
</reference>
<dbReference type="AlphaFoldDB" id="U5DND6"/>